<name>F9X5V6_ZYMTI</name>
<dbReference type="InParanoid" id="F9X5V6"/>
<dbReference type="InterPro" id="IPR004843">
    <property type="entry name" value="Calcineurin-like_PHP"/>
</dbReference>
<dbReference type="CDD" id="cd07379">
    <property type="entry name" value="MPP_239FB"/>
    <property type="match status" value="1"/>
</dbReference>
<dbReference type="Gene3D" id="3.60.21.10">
    <property type="match status" value="1"/>
</dbReference>
<gene>
    <name evidence="2" type="ORF">MYCGRDRAFT_108816</name>
</gene>
<feature type="domain" description="Calcineurin-like phosphoesterase" evidence="1">
    <location>
        <begin position="47"/>
        <end position="230"/>
    </location>
</feature>
<dbReference type="Proteomes" id="UP000008062">
    <property type="component" value="Chromosome 3"/>
</dbReference>
<protein>
    <recommendedName>
        <fullName evidence="1">Calcineurin-like phosphoesterase domain-containing protein</fullName>
    </recommendedName>
</protein>
<dbReference type="InterPro" id="IPR051693">
    <property type="entry name" value="UPF0046_metallophosphoest"/>
</dbReference>
<sequence length="336" mass="37754">MATETPVLHLRLPRQRLRKTAAHLLELRNDTTLSPVPRENPLEPSVRIVCISDTHNLQPSLPPGDLLVHAGDLTEWGTFDELQKQLSWLSSQPHQYKIVIAGNHDLLLDDHFLNRHPERRDSKGRTRHDLDFGSVTYLQDECVTLSFAREKRSLSIYGSPWTPRYGTSAFQYPRDDDVWSNRVPASVDILITHGPPAGFNNIKPSAGCSYLRQEVARVKPKLMVFGHIHAARGEQTVTFDAAQSLYDGIVEGSRGWESVLLLAGAVAWAQVQRWCGRESRSTRMINAAVVDGMDKEVALAALSLELILRLCEIFIDDNLSIKIIPLQQSLRPTGIY</sequence>
<dbReference type="PANTHER" id="PTHR12905:SF18">
    <property type="entry name" value="ESTER HYDROLASE, PUTATIVE (AFU_ORTHOLOGUE AFUA_4G03130)-RELATED"/>
    <property type="match status" value="1"/>
</dbReference>
<dbReference type="InterPro" id="IPR029052">
    <property type="entry name" value="Metallo-depent_PP-like"/>
</dbReference>
<keyword evidence="3" id="KW-1185">Reference proteome</keyword>
<dbReference type="EMBL" id="CM001198">
    <property type="protein sequence ID" value="EGP89219.1"/>
    <property type="molecule type" value="Genomic_DNA"/>
</dbReference>
<dbReference type="HOGENOM" id="CLU_041441_3_0_1"/>
<accession>F9X5V6</accession>
<dbReference type="GO" id="GO:0016787">
    <property type="term" value="F:hydrolase activity"/>
    <property type="evidence" value="ECO:0007669"/>
    <property type="project" value="InterPro"/>
</dbReference>
<dbReference type="SUPFAM" id="SSF56300">
    <property type="entry name" value="Metallo-dependent phosphatases"/>
    <property type="match status" value="1"/>
</dbReference>
<dbReference type="GeneID" id="13404583"/>
<dbReference type="OrthoDB" id="630188at2759"/>
<dbReference type="AlphaFoldDB" id="F9X5V6"/>
<evidence type="ECO:0000259" key="1">
    <source>
        <dbReference type="Pfam" id="PF00149"/>
    </source>
</evidence>
<proteinExistence type="predicted"/>
<dbReference type="RefSeq" id="XP_003854243.1">
    <property type="nucleotide sequence ID" value="XM_003854195.1"/>
</dbReference>
<evidence type="ECO:0000313" key="3">
    <source>
        <dbReference type="Proteomes" id="UP000008062"/>
    </source>
</evidence>
<evidence type="ECO:0000313" key="2">
    <source>
        <dbReference type="EMBL" id="EGP89219.1"/>
    </source>
</evidence>
<dbReference type="PANTHER" id="PTHR12905">
    <property type="entry name" value="METALLOPHOSPHOESTERASE"/>
    <property type="match status" value="1"/>
</dbReference>
<dbReference type="KEGG" id="ztr:MYCGRDRAFT_108816"/>
<organism evidence="2 3">
    <name type="scientific">Zymoseptoria tritici (strain CBS 115943 / IPO323)</name>
    <name type="common">Speckled leaf blotch fungus</name>
    <name type="synonym">Septoria tritici</name>
    <dbReference type="NCBI Taxonomy" id="336722"/>
    <lineage>
        <taxon>Eukaryota</taxon>
        <taxon>Fungi</taxon>
        <taxon>Dikarya</taxon>
        <taxon>Ascomycota</taxon>
        <taxon>Pezizomycotina</taxon>
        <taxon>Dothideomycetes</taxon>
        <taxon>Dothideomycetidae</taxon>
        <taxon>Mycosphaerellales</taxon>
        <taxon>Mycosphaerellaceae</taxon>
        <taxon>Zymoseptoria</taxon>
    </lineage>
</organism>
<dbReference type="OMA" id="EYDPIIF"/>
<dbReference type="Pfam" id="PF00149">
    <property type="entry name" value="Metallophos"/>
    <property type="match status" value="1"/>
</dbReference>
<dbReference type="eggNOG" id="KOG3947">
    <property type="taxonomic scope" value="Eukaryota"/>
</dbReference>
<reference evidence="2 3" key="1">
    <citation type="journal article" date="2011" name="PLoS Genet.">
        <title>Finished genome of the fungal wheat pathogen Mycosphaerella graminicola reveals dispensome structure, chromosome plasticity, and stealth pathogenesis.</title>
        <authorList>
            <person name="Goodwin S.B."/>
            <person name="Ben M'barek S."/>
            <person name="Dhillon B."/>
            <person name="Wittenberg A.H.J."/>
            <person name="Crane C.F."/>
            <person name="Hane J.K."/>
            <person name="Foster A.J."/>
            <person name="Van der Lee T.A.J."/>
            <person name="Grimwood J."/>
            <person name="Aerts A."/>
            <person name="Antoniw J."/>
            <person name="Bailey A."/>
            <person name="Bluhm B."/>
            <person name="Bowler J."/>
            <person name="Bristow J."/>
            <person name="van der Burgt A."/>
            <person name="Canto-Canche B."/>
            <person name="Churchill A.C.L."/>
            <person name="Conde-Ferraez L."/>
            <person name="Cools H.J."/>
            <person name="Coutinho P.M."/>
            <person name="Csukai M."/>
            <person name="Dehal P."/>
            <person name="De Wit P."/>
            <person name="Donzelli B."/>
            <person name="van de Geest H.C."/>
            <person name="van Ham R.C.H.J."/>
            <person name="Hammond-Kosack K.E."/>
            <person name="Henrissat B."/>
            <person name="Kilian A."/>
            <person name="Kobayashi A.K."/>
            <person name="Koopmann E."/>
            <person name="Kourmpetis Y."/>
            <person name="Kuzniar A."/>
            <person name="Lindquist E."/>
            <person name="Lombard V."/>
            <person name="Maliepaard C."/>
            <person name="Martins N."/>
            <person name="Mehrabi R."/>
            <person name="Nap J.P.H."/>
            <person name="Ponomarenko A."/>
            <person name="Rudd J.J."/>
            <person name="Salamov A."/>
            <person name="Schmutz J."/>
            <person name="Schouten H.J."/>
            <person name="Shapiro H."/>
            <person name="Stergiopoulos I."/>
            <person name="Torriani S.F.F."/>
            <person name="Tu H."/>
            <person name="de Vries R.P."/>
            <person name="Waalwijk C."/>
            <person name="Ware S.B."/>
            <person name="Wiebenga A."/>
            <person name="Zwiers L.-H."/>
            <person name="Oliver R.P."/>
            <person name="Grigoriev I.V."/>
            <person name="Kema G.H.J."/>
        </authorList>
    </citation>
    <scope>NUCLEOTIDE SEQUENCE [LARGE SCALE GENOMIC DNA]</scope>
    <source>
        <strain evidence="3">CBS 115943 / IPO323</strain>
    </source>
</reference>